<evidence type="ECO:0000256" key="2">
    <source>
        <dbReference type="PROSITE-ProRule" id="PRU00023"/>
    </source>
</evidence>
<proteinExistence type="predicted"/>
<dbReference type="SUPFAM" id="SSF52540">
    <property type="entry name" value="P-loop containing nucleoside triphosphate hydrolases"/>
    <property type="match status" value="1"/>
</dbReference>
<dbReference type="InterPro" id="IPR002110">
    <property type="entry name" value="Ankyrin_rpt"/>
</dbReference>
<dbReference type="AlphaFoldDB" id="A0A8H4PHX3"/>
<keyword evidence="1" id="KW-0677">Repeat</keyword>
<evidence type="ECO:0000256" key="1">
    <source>
        <dbReference type="ARBA" id="ARBA00022737"/>
    </source>
</evidence>
<reference evidence="4 5" key="1">
    <citation type="submission" date="2020-01" db="EMBL/GenBank/DDBJ databases">
        <title>Identification and distribution of gene clusters putatively required for synthesis of sphingolipid metabolism inhibitors in phylogenetically diverse species of the filamentous fungus Fusarium.</title>
        <authorList>
            <person name="Kim H.-S."/>
            <person name="Busman M."/>
            <person name="Brown D.W."/>
            <person name="Divon H."/>
            <person name="Uhlig S."/>
            <person name="Proctor R.H."/>
        </authorList>
    </citation>
    <scope>NUCLEOTIDE SEQUENCE [LARGE SCALE GENOMIC DNA]</scope>
    <source>
        <strain evidence="4 5">NRRL 20459</strain>
    </source>
</reference>
<comment type="caution">
    <text evidence="4">The sequence shown here is derived from an EMBL/GenBank/DDBJ whole genome shotgun (WGS) entry which is preliminary data.</text>
</comment>
<dbReference type="InterPro" id="IPR036770">
    <property type="entry name" value="Ankyrin_rpt-contain_sf"/>
</dbReference>
<protein>
    <submittedName>
        <fullName evidence="4">Pfs NB-ARC and Ankyrin domain</fullName>
    </submittedName>
</protein>
<dbReference type="SUPFAM" id="SSF48403">
    <property type="entry name" value="Ankyrin repeat"/>
    <property type="match status" value="1"/>
</dbReference>
<gene>
    <name evidence="4" type="ORF">FALBO_1024</name>
</gene>
<dbReference type="Proteomes" id="UP000554235">
    <property type="component" value="Unassembled WGS sequence"/>
</dbReference>
<organism evidence="4 5">
    <name type="scientific">Fusarium albosuccineum</name>
    <dbReference type="NCBI Taxonomy" id="1237068"/>
    <lineage>
        <taxon>Eukaryota</taxon>
        <taxon>Fungi</taxon>
        <taxon>Dikarya</taxon>
        <taxon>Ascomycota</taxon>
        <taxon>Pezizomycotina</taxon>
        <taxon>Sordariomycetes</taxon>
        <taxon>Hypocreomycetidae</taxon>
        <taxon>Hypocreales</taxon>
        <taxon>Nectriaceae</taxon>
        <taxon>Fusarium</taxon>
        <taxon>Fusarium decemcellulare species complex</taxon>
    </lineage>
</organism>
<feature type="domain" description="Nephrocystin 3-like N-terminal" evidence="3">
    <location>
        <begin position="51"/>
        <end position="217"/>
    </location>
</feature>
<dbReference type="InterPro" id="IPR056884">
    <property type="entry name" value="NPHP3-like_N"/>
</dbReference>
<keyword evidence="5" id="KW-1185">Reference proteome</keyword>
<evidence type="ECO:0000313" key="4">
    <source>
        <dbReference type="EMBL" id="KAF4472065.1"/>
    </source>
</evidence>
<dbReference type="EMBL" id="JAADYS010000132">
    <property type="protein sequence ID" value="KAF4472065.1"/>
    <property type="molecule type" value="Genomic_DNA"/>
</dbReference>
<dbReference type="Pfam" id="PF12796">
    <property type="entry name" value="Ank_2"/>
    <property type="match status" value="1"/>
</dbReference>
<dbReference type="PROSITE" id="PS50297">
    <property type="entry name" value="ANK_REP_REGION"/>
    <property type="match status" value="1"/>
</dbReference>
<accession>A0A8H4PHX3</accession>
<dbReference type="SMART" id="SM00248">
    <property type="entry name" value="ANK"/>
    <property type="match status" value="6"/>
</dbReference>
<dbReference type="PANTHER" id="PTHR10039">
    <property type="entry name" value="AMELOGENIN"/>
    <property type="match status" value="1"/>
</dbReference>
<dbReference type="Pfam" id="PF24883">
    <property type="entry name" value="NPHP3_N"/>
    <property type="match status" value="1"/>
</dbReference>
<dbReference type="Gene3D" id="3.40.50.300">
    <property type="entry name" value="P-loop containing nucleotide triphosphate hydrolases"/>
    <property type="match status" value="1"/>
</dbReference>
<dbReference type="PANTHER" id="PTHR10039:SF5">
    <property type="entry name" value="NACHT DOMAIN-CONTAINING PROTEIN"/>
    <property type="match status" value="1"/>
</dbReference>
<dbReference type="PROSITE" id="PS50088">
    <property type="entry name" value="ANK_REPEAT"/>
    <property type="match status" value="1"/>
</dbReference>
<evidence type="ECO:0000259" key="3">
    <source>
        <dbReference type="Pfam" id="PF24883"/>
    </source>
</evidence>
<name>A0A8H4PHX3_9HYPO</name>
<sequence length="1072" mass="119251">MHGGASEPIPTTRSRQDANLSAEQRKELKNLLKFDQIHARILSLRTAQKHTCGWIVHCGPFREWIETSRHNGILWIKGKPGAGKSVAMKFLHSEAQKTIGSNILLSFFFNARGSDLEKSTLGLYRSLLFQLLDLEPELGAVLDHNGKPGFDFTTKNGWKEITLKQTLSLALGMLERCRVYCYIDALDECPEDEVRDMIVFFEEIGRPERIRVCFSSRHYPEINVPRALKLILEDEQHHSNDIKVYIDSHLNTPDLPETDTLKKQILHKSSGIFLWVALVIPMLNKASDRGLGNRIEGLMRKLAQIPDNLNDLFLGILKRDQDNVEELRLCIQWILFARRPLTPEELYAAVQIGLGDDPDEGLAPRSEHGVSEILRKRILDISKGLAEITKSDSPTVQFIHESVRDFLLRGHGVDVLDLSQNNEGRSHNYFTEICRLQLGISEKTGNVLLLDYVQDNIIGHANEAQRHGFNQDKFLADFPTQAWLNRQTRLSKSATLLHILALEGAECLISIHPKRLSHFRMGGQNIQFPLVTALGHDHAAAAGVLLGLTETGILDFQTSLLVLCREARGASRLSSPLALLVKGGDALLLRRVFESEEYLEDCRDLYDRDSLLEQAGSEDMVDLLFEFSEALTTQRLPISAQEGIERAANTDTRVNDRQAPEKLKFVAKTLKHRPGLIYDKCWGKGCLLGYALEKSFDNLAKLAGLEVSKGAGKEDALVIAVSSNGDPVTRLSIIKDLFEAGGDLGWVDERGLTLLHHSVQSRSGRLITEFLLSTGKIDLEKKDDLGATALSKAVRACRSSQAKSLVAHGADLHPDGCGPSLLHTAVYESWRTCDVILGIISVKGVDLELKDQHGVTPLYAAVRRQDHLSAKTLVEAGADPMAGAFDTIIFSLVSSALLKDLAMAEALTSSPRCNRNIRDAQGRNLLWHCVASPFGKPRREMRLRIMSNLLDSASVDSNYRVNPNERDENGETALGKAIRLKEVEFVRLLLESGQTDPEFTTSNGSIMQTPFEMTTSLSKETDGRFHDRLGEIGRLLINTGKMASPLESAMSKMSLNLEHGLNSSMEAAYHRP</sequence>
<feature type="repeat" description="ANK" evidence="2">
    <location>
        <begin position="853"/>
        <end position="879"/>
    </location>
</feature>
<evidence type="ECO:0000313" key="5">
    <source>
        <dbReference type="Proteomes" id="UP000554235"/>
    </source>
</evidence>
<dbReference type="Gene3D" id="1.25.40.20">
    <property type="entry name" value="Ankyrin repeat-containing domain"/>
    <property type="match status" value="2"/>
</dbReference>
<keyword evidence="2" id="KW-0040">ANK repeat</keyword>
<dbReference type="OrthoDB" id="194358at2759"/>
<dbReference type="InterPro" id="IPR027417">
    <property type="entry name" value="P-loop_NTPase"/>
</dbReference>